<evidence type="ECO:0000313" key="2">
    <source>
        <dbReference type="Proteomes" id="UP000515847"/>
    </source>
</evidence>
<organism evidence="1 2">
    <name type="scientific">Thermanaerosceptrum fracticalcis</name>
    <dbReference type="NCBI Taxonomy" id="1712410"/>
    <lineage>
        <taxon>Bacteria</taxon>
        <taxon>Bacillati</taxon>
        <taxon>Bacillota</taxon>
        <taxon>Clostridia</taxon>
        <taxon>Eubacteriales</taxon>
        <taxon>Peptococcaceae</taxon>
        <taxon>Thermanaerosceptrum</taxon>
    </lineage>
</organism>
<dbReference type="KEGG" id="tfr:BR63_07105"/>
<dbReference type="AlphaFoldDB" id="A0A7G6E1Z6"/>
<dbReference type="RefSeq" id="WP_161781878.1">
    <property type="nucleotide sequence ID" value="NZ_CP045798.1"/>
</dbReference>
<dbReference type="EMBL" id="CP045798">
    <property type="protein sequence ID" value="QNB46100.1"/>
    <property type="molecule type" value="Genomic_DNA"/>
</dbReference>
<dbReference type="Proteomes" id="UP000515847">
    <property type="component" value="Chromosome"/>
</dbReference>
<name>A0A7G6E1Z6_THEFR</name>
<sequence length="57" mass="6510">MVVRKVIKANLICQEFKIPLLCVLPLQSSLSTLGDEGRIEEFNSEEFLKTDLLLVQF</sequence>
<evidence type="ECO:0000313" key="1">
    <source>
        <dbReference type="EMBL" id="QNB46100.1"/>
    </source>
</evidence>
<protein>
    <submittedName>
        <fullName evidence="1">Uncharacterized protein</fullName>
    </submittedName>
</protein>
<accession>A0A7G6E1Z6</accession>
<reference evidence="1 2" key="1">
    <citation type="journal article" date="2019" name="Front. Microbiol.">
        <title>Thermoanaerosceptrum fracticalcis gen. nov. sp. nov., a Novel Fumarate-Fermenting Microorganism From a Deep Fractured Carbonate Aquifer of the US Great Basin.</title>
        <authorList>
            <person name="Hamilton-Brehm S.D."/>
            <person name="Stewart L.E."/>
            <person name="Zavarin M."/>
            <person name="Caldwell M."/>
            <person name="Lawson P.A."/>
            <person name="Onstott T.C."/>
            <person name="Grzymski J."/>
            <person name="Neveux I."/>
            <person name="Lollar B.S."/>
            <person name="Russell C.E."/>
            <person name="Moser D.P."/>
        </authorList>
    </citation>
    <scope>NUCLEOTIDE SEQUENCE [LARGE SCALE GENOMIC DNA]</scope>
    <source>
        <strain evidence="1 2">DRI-13</strain>
    </source>
</reference>
<gene>
    <name evidence="1" type="ORF">BR63_07105</name>
</gene>
<proteinExistence type="predicted"/>
<keyword evidence="2" id="KW-1185">Reference proteome</keyword>